<feature type="transmembrane region" description="Helical" evidence="5">
    <location>
        <begin position="142"/>
        <end position="168"/>
    </location>
</feature>
<evidence type="ECO:0000313" key="6">
    <source>
        <dbReference type="Ensembl" id="ENSCCRP00000162505.1"/>
    </source>
</evidence>
<feature type="transmembrane region" description="Helical" evidence="5">
    <location>
        <begin position="48"/>
        <end position="68"/>
    </location>
</feature>
<dbReference type="Ensembl" id="ENSCCRT00000168624.1">
    <property type="protein sequence ID" value="ENSCCRP00000162505.1"/>
    <property type="gene ID" value="ENSCCRG00000068833.1"/>
</dbReference>
<keyword evidence="2 5" id="KW-0812">Transmembrane</keyword>
<keyword evidence="4 5" id="KW-0472">Membrane</keyword>
<reference evidence="6" key="1">
    <citation type="submission" date="2025-08" db="UniProtKB">
        <authorList>
            <consortium name="Ensembl"/>
        </authorList>
    </citation>
    <scope>IDENTIFICATION</scope>
</reference>
<protein>
    <submittedName>
        <fullName evidence="6">Si:dkey-7j14.5</fullName>
    </submittedName>
</protein>
<evidence type="ECO:0000313" key="7">
    <source>
        <dbReference type="Proteomes" id="UP001108240"/>
    </source>
</evidence>
<dbReference type="GO" id="GO:0016020">
    <property type="term" value="C:membrane"/>
    <property type="evidence" value="ECO:0007669"/>
    <property type="project" value="UniProtKB-SubCell"/>
</dbReference>
<dbReference type="InterPro" id="IPR007237">
    <property type="entry name" value="CD20-like"/>
</dbReference>
<keyword evidence="7" id="KW-1185">Reference proteome</keyword>
<dbReference type="AlphaFoldDB" id="A0A9J8CB04"/>
<sequence length="202" mass="22326">MSLYASQIKTFKRAEPKTLGAIEIIIGMFTVILSSIVYKLHYHIQREIIILIVNGAQLVITGIVLVHAGRKPSKWLVLTTIVLQLLTAAFDVVGFGLLARHIPFRGESYFYRDTEWWSLDSVWACCGEGEKGEHKEFLANGILVTLIGFLVLACVIGLVVSFFGVYVLSVSAIKEMTPIPHSTANQHYGVGVQTQNKIHAGN</sequence>
<dbReference type="Proteomes" id="UP001108240">
    <property type="component" value="Unplaced"/>
</dbReference>
<dbReference type="OMA" id="QEMTPIP"/>
<evidence type="ECO:0000256" key="4">
    <source>
        <dbReference type="ARBA" id="ARBA00023136"/>
    </source>
</evidence>
<feature type="transmembrane region" description="Helical" evidence="5">
    <location>
        <begin position="21"/>
        <end position="42"/>
    </location>
</feature>
<proteinExistence type="predicted"/>
<evidence type="ECO:0000256" key="3">
    <source>
        <dbReference type="ARBA" id="ARBA00022989"/>
    </source>
</evidence>
<evidence type="ECO:0000256" key="5">
    <source>
        <dbReference type="SAM" id="Phobius"/>
    </source>
</evidence>
<accession>A0A9J8CB04</accession>
<evidence type="ECO:0000256" key="1">
    <source>
        <dbReference type="ARBA" id="ARBA00004141"/>
    </source>
</evidence>
<dbReference type="GeneTree" id="ENSGT00400000025005"/>
<comment type="subcellular location">
    <subcellularLocation>
        <location evidence="1">Membrane</location>
        <topology evidence="1">Multi-pass membrane protein</topology>
    </subcellularLocation>
</comment>
<dbReference type="Pfam" id="PF04103">
    <property type="entry name" value="CD20"/>
    <property type="match status" value="1"/>
</dbReference>
<organism evidence="6 7">
    <name type="scientific">Cyprinus carpio carpio</name>
    <dbReference type="NCBI Taxonomy" id="630221"/>
    <lineage>
        <taxon>Eukaryota</taxon>
        <taxon>Metazoa</taxon>
        <taxon>Chordata</taxon>
        <taxon>Craniata</taxon>
        <taxon>Vertebrata</taxon>
        <taxon>Euteleostomi</taxon>
        <taxon>Actinopterygii</taxon>
        <taxon>Neopterygii</taxon>
        <taxon>Teleostei</taxon>
        <taxon>Ostariophysi</taxon>
        <taxon>Cypriniformes</taxon>
        <taxon>Cyprinidae</taxon>
        <taxon>Cyprininae</taxon>
        <taxon>Cyprinus</taxon>
    </lineage>
</organism>
<feature type="transmembrane region" description="Helical" evidence="5">
    <location>
        <begin position="75"/>
        <end position="99"/>
    </location>
</feature>
<keyword evidence="3 5" id="KW-1133">Transmembrane helix</keyword>
<reference evidence="6" key="2">
    <citation type="submission" date="2025-09" db="UniProtKB">
        <authorList>
            <consortium name="Ensembl"/>
        </authorList>
    </citation>
    <scope>IDENTIFICATION</scope>
</reference>
<evidence type="ECO:0000256" key="2">
    <source>
        <dbReference type="ARBA" id="ARBA00022692"/>
    </source>
</evidence>
<name>A0A9J8CB04_CYPCA</name>